<evidence type="ECO:0000313" key="1">
    <source>
        <dbReference type="EMBL" id="SAL19538.1"/>
    </source>
</evidence>
<accession>A0A158FI50</accession>
<name>A0A158FI50_9BURK</name>
<dbReference type="STRING" id="326475.AWB66_00943"/>
<gene>
    <name evidence="1" type="ORF">AWB66_00943</name>
</gene>
<dbReference type="InterPro" id="IPR024787">
    <property type="entry name" value="EcsC"/>
</dbReference>
<dbReference type="Proteomes" id="UP000054717">
    <property type="component" value="Unassembled WGS sequence"/>
</dbReference>
<organism evidence="1 2">
    <name type="scientific">Caballeronia telluris</name>
    <dbReference type="NCBI Taxonomy" id="326475"/>
    <lineage>
        <taxon>Bacteria</taxon>
        <taxon>Pseudomonadati</taxon>
        <taxon>Pseudomonadota</taxon>
        <taxon>Betaproteobacteria</taxon>
        <taxon>Burkholderiales</taxon>
        <taxon>Burkholderiaceae</taxon>
        <taxon>Caballeronia</taxon>
    </lineage>
</organism>
<protein>
    <submittedName>
        <fullName evidence="1">Peptidase</fullName>
    </submittedName>
</protein>
<dbReference type="EMBL" id="FCNZ02000003">
    <property type="protein sequence ID" value="SAL19538.1"/>
    <property type="molecule type" value="Genomic_DNA"/>
</dbReference>
<dbReference type="PANTHER" id="PTHR41260:SF1">
    <property type="entry name" value="PROTEIN ECSC"/>
    <property type="match status" value="1"/>
</dbReference>
<reference evidence="1" key="1">
    <citation type="submission" date="2016-01" db="EMBL/GenBank/DDBJ databases">
        <authorList>
            <person name="Peeters Charlotte."/>
        </authorList>
    </citation>
    <scope>NUCLEOTIDE SEQUENCE</scope>
    <source>
        <strain evidence="1">LMG 22936</strain>
    </source>
</reference>
<sequence length="115" mass="12086">MAAAVTDVVTYLAKGGTDTAGPVLIQLIRQIGQRFGVVASEKAVAQLIPIIGAASGAAIATLFIDHFQDMACGHFTVRHLERKYGAAMIQAEYEKLTQLGKSIEPQLELSGSASA</sequence>
<keyword evidence="2" id="KW-1185">Reference proteome</keyword>
<dbReference type="Pfam" id="PF12787">
    <property type="entry name" value="EcsC"/>
    <property type="match status" value="1"/>
</dbReference>
<comment type="caution">
    <text evidence="1">The sequence shown here is derived from an EMBL/GenBank/DDBJ whole genome shotgun (WGS) entry which is preliminary data.</text>
</comment>
<dbReference type="PANTHER" id="PTHR41260">
    <property type="entry name" value="PROTEIN ECSC"/>
    <property type="match status" value="1"/>
</dbReference>
<proteinExistence type="predicted"/>
<dbReference type="AlphaFoldDB" id="A0A158FI50"/>
<evidence type="ECO:0000313" key="2">
    <source>
        <dbReference type="Proteomes" id="UP000054717"/>
    </source>
</evidence>